<dbReference type="GO" id="GO:0098552">
    <property type="term" value="C:side of membrane"/>
    <property type="evidence" value="ECO:0007669"/>
    <property type="project" value="UniProtKB-KW"/>
</dbReference>
<dbReference type="EMBL" id="KC611632">
    <property type="protein sequence ID" value="AGH59063.1"/>
    <property type="molecule type" value="Genomic_DNA"/>
</dbReference>
<evidence type="ECO:0000256" key="6">
    <source>
        <dbReference type="ARBA" id="ARBA00023180"/>
    </source>
</evidence>
<dbReference type="AlphaFoldDB" id="M4SRV3"/>
<dbReference type="Gene3D" id="1.10.470.10">
    <property type="entry name" value="Variant Surface Glycoprotein, subunit A, domain 2"/>
    <property type="match status" value="1"/>
</dbReference>
<feature type="domain" description="Trypanosome variant surface glycoprotein C-terminal" evidence="11">
    <location>
        <begin position="416"/>
        <end position="491"/>
    </location>
</feature>
<protein>
    <submittedName>
        <fullName evidence="12">Variant surface glycoprotein 3014</fullName>
    </submittedName>
</protein>
<evidence type="ECO:0000256" key="2">
    <source>
        <dbReference type="ARBA" id="ARBA00004609"/>
    </source>
</evidence>
<dbReference type="InterPro" id="IPR001812">
    <property type="entry name" value="Trypano_VSG_A_N_dom"/>
</dbReference>
<keyword evidence="9" id="KW-0732">Signal</keyword>
<evidence type="ECO:0000256" key="8">
    <source>
        <dbReference type="SAM" id="MobiDB-lite"/>
    </source>
</evidence>
<evidence type="ECO:0000259" key="11">
    <source>
        <dbReference type="Pfam" id="PF10659"/>
    </source>
</evidence>
<feature type="chain" id="PRO_5004057641" evidence="9">
    <location>
        <begin position="25"/>
        <end position="491"/>
    </location>
</feature>
<dbReference type="SUPFAM" id="SSF58087">
    <property type="entry name" value="Variant surface glycoprotein (N-terminal domain)"/>
    <property type="match status" value="1"/>
</dbReference>
<evidence type="ECO:0000256" key="7">
    <source>
        <dbReference type="ARBA" id="ARBA00023288"/>
    </source>
</evidence>
<dbReference type="Pfam" id="PF00913">
    <property type="entry name" value="Trypan_glycop"/>
    <property type="match status" value="1"/>
</dbReference>
<feature type="region of interest" description="Disordered" evidence="8">
    <location>
        <begin position="443"/>
        <end position="467"/>
    </location>
</feature>
<proteinExistence type="predicted"/>
<dbReference type="GO" id="GO:0005886">
    <property type="term" value="C:plasma membrane"/>
    <property type="evidence" value="ECO:0007669"/>
    <property type="project" value="UniProtKB-SubCell"/>
</dbReference>
<evidence type="ECO:0000259" key="10">
    <source>
        <dbReference type="Pfam" id="PF00913"/>
    </source>
</evidence>
<reference evidence="12" key="1">
    <citation type="submission" date="2013-02" db="EMBL/GenBank/DDBJ databases">
        <authorList>
            <person name="Cross G.A.M."/>
            <person name="Kim H.-S."/>
            <person name="Wickstead B."/>
        </authorList>
    </citation>
    <scope>NUCLEOTIDE SEQUENCE</scope>
    <source>
        <strain evidence="12">Lister 427</strain>
    </source>
</reference>
<feature type="domain" description="Trypanosome variant surface glycoprotein A-type N-terminal" evidence="10">
    <location>
        <begin position="14"/>
        <end position="386"/>
    </location>
</feature>
<dbReference type="InterPro" id="IPR019609">
    <property type="entry name" value="Variant_surf_glycoprt_trypan_C"/>
</dbReference>
<comment type="function">
    <text evidence="1">VSG forms a coat on the surface of the parasite. The trypanosome evades the immune response of the host by expressing a series of antigenically distinct VSGs from an estimated 1000 VSG genes.</text>
</comment>
<keyword evidence="3" id="KW-1003">Cell membrane</keyword>
<name>M4SRV3_9TRYP</name>
<keyword evidence="5" id="KW-0472">Membrane</keyword>
<evidence type="ECO:0000313" key="12">
    <source>
        <dbReference type="EMBL" id="AGH59063.1"/>
    </source>
</evidence>
<keyword evidence="6" id="KW-0325">Glycoprotein</keyword>
<evidence type="ECO:0000256" key="1">
    <source>
        <dbReference type="ARBA" id="ARBA00002523"/>
    </source>
</evidence>
<accession>M4SRV3</accession>
<evidence type="ECO:0000256" key="9">
    <source>
        <dbReference type="SAM" id="SignalP"/>
    </source>
</evidence>
<keyword evidence="7" id="KW-0449">Lipoprotein</keyword>
<evidence type="ECO:0000256" key="4">
    <source>
        <dbReference type="ARBA" id="ARBA00022622"/>
    </source>
</evidence>
<feature type="signal peptide" evidence="9">
    <location>
        <begin position="1"/>
        <end position="24"/>
    </location>
</feature>
<organism evidence="12">
    <name type="scientific">Trypanosoma brucei</name>
    <dbReference type="NCBI Taxonomy" id="5691"/>
    <lineage>
        <taxon>Eukaryota</taxon>
        <taxon>Discoba</taxon>
        <taxon>Euglenozoa</taxon>
        <taxon>Kinetoplastea</taxon>
        <taxon>Metakinetoplastina</taxon>
        <taxon>Trypanosomatida</taxon>
        <taxon>Trypanosomatidae</taxon>
        <taxon>Trypanosoma</taxon>
    </lineage>
</organism>
<dbReference type="VEuPathDB" id="TriTrypDB:Tb1125.11.17140"/>
<evidence type="ECO:0000256" key="5">
    <source>
        <dbReference type="ARBA" id="ARBA00023136"/>
    </source>
</evidence>
<dbReference type="VEuPathDB" id="TriTrypDB:Tb927.9.16500"/>
<keyword evidence="4" id="KW-0336">GPI-anchor</keyword>
<dbReference type="VEuPathDB" id="TriTrypDB:Tb427_000328000"/>
<evidence type="ECO:0000256" key="3">
    <source>
        <dbReference type="ARBA" id="ARBA00022475"/>
    </source>
</evidence>
<dbReference type="GO" id="GO:0042783">
    <property type="term" value="P:symbiont-mediated evasion of host immune response"/>
    <property type="evidence" value="ECO:0007669"/>
    <property type="project" value="InterPro"/>
</dbReference>
<reference evidence="12" key="2">
    <citation type="journal article" date="2014" name="Mol. Biochem. Parasitol.">
        <title>Capturing the variant surface glycoprotein repertoire (the VSGnome) of Trypanosoma brucei Lister 427.</title>
        <authorList>
            <person name="Cross G.A."/>
            <person name="Kim H.S."/>
            <person name="Wickstead B."/>
        </authorList>
    </citation>
    <scope>NUCLEOTIDE SEQUENCE</scope>
    <source>
        <strain evidence="12">Lister 427</strain>
    </source>
</reference>
<comment type="subcellular location">
    <subcellularLocation>
        <location evidence="2">Cell membrane</location>
        <topology evidence="2">Lipid-anchor</topology>
        <topology evidence="2">GPI-anchor</topology>
    </subcellularLocation>
</comment>
<dbReference type="Pfam" id="PF10659">
    <property type="entry name" value="Trypan_glycop_C"/>
    <property type="match status" value="1"/>
</dbReference>
<dbReference type="Gene3D" id="3.90.150.10">
    <property type="entry name" value="Variant Surface Glycoprotein, subunit A domain 1"/>
    <property type="match status" value="1"/>
</dbReference>
<sequence length="491" mass="51989">MTEKFLFRIFLAVALCAPIKPVRARNSKYAAMAAPFKALCTLTGELKKTHEYANAKLTAANNEIEALTKTKLQLDVFAAVKAHDMEGKLAAAAAETASSLIKTKTSNLLELAVKGLTVTAKATLAAGHTTEFFSLLEQANGAAPNSGGCLLSAESGVNTAAWTGLPANLPCCHDAPITELNVGSNAGAPPPDFDKVTANTNIGDPGSYNQDDCVFFGKPGTAADTLGGIAYKGHKINYAAGAISVDNTPNLKIAGLKGPAIQTDQPRFKEAKEAIAALETAKFGDADATDTALYNALIEDDTFLAAALQIIANISKKGGTIKADKSSLNKIKGVRGTEASKFTEKYLNKILQTLVPKQTDWDIDLTENKLLNLDNSDQYSKLLHYYNSRPQPKVGETIRPTESVPSKDEAANKKMCEKFHDKPKECPDKTCTYDTNANKCNPIKQVGGAVTPGKEEGAAGTTTDECGQAKTPEECAAVKGEIPKDEKAVCG</sequence>
<feature type="non-terminal residue" evidence="12">
    <location>
        <position position="1"/>
    </location>
</feature>